<dbReference type="Proteomes" id="UP001497516">
    <property type="component" value="Chromosome 1"/>
</dbReference>
<keyword evidence="3" id="KW-1185">Reference proteome</keyword>
<sequence>MALPPCWNPGKHKELLYKPQPELFEIIECAMTLAAIRWPKQLRAEKARILGAFDMSRRSAVARESTATKTTKPINAGDHRVQEKEEAVEKPTRTIDVKIDLPVRDRRLTSSDLAKPELQNPSTPETKTTKPINAGDHRVQEKEEAVEKPRRSIHVKVDLRDRDHKLTSDSAKPALQLCQTGAISTTAKRVSSEPKLGDEAKGEYERRLETTKRKLQSGYSACEESRKRSKVIDFWTEVPKNTQQQILYDKDVSSAGRFNNKKKIQRCRPPLHC</sequence>
<evidence type="ECO:0000313" key="2">
    <source>
        <dbReference type="EMBL" id="CAL1352954.1"/>
    </source>
</evidence>
<feature type="region of interest" description="Disordered" evidence="1">
    <location>
        <begin position="108"/>
        <end position="132"/>
    </location>
</feature>
<evidence type="ECO:0000256" key="1">
    <source>
        <dbReference type="SAM" id="MobiDB-lite"/>
    </source>
</evidence>
<organism evidence="2 3">
    <name type="scientific">Linum trigynum</name>
    <dbReference type="NCBI Taxonomy" id="586398"/>
    <lineage>
        <taxon>Eukaryota</taxon>
        <taxon>Viridiplantae</taxon>
        <taxon>Streptophyta</taxon>
        <taxon>Embryophyta</taxon>
        <taxon>Tracheophyta</taxon>
        <taxon>Spermatophyta</taxon>
        <taxon>Magnoliopsida</taxon>
        <taxon>eudicotyledons</taxon>
        <taxon>Gunneridae</taxon>
        <taxon>Pentapetalae</taxon>
        <taxon>rosids</taxon>
        <taxon>fabids</taxon>
        <taxon>Malpighiales</taxon>
        <taxon>Linaceae</taxon>
        <taxon>Linum</taxon>
    </lineage>
</organism>
<proteinExistence type="predicted"/>
<dbReference type="EMBL" id="OZ034813">
    <property type="protein sequence ID" value="CAL1352954.1"/>
    <property type="molecule type" value="Genomic_DNA"/>
</dbReference>
<reference evidence="2 3" key="1">
    <citation type="submission" date="2024-04" db="EMBL/GenBank/DDBJ databases">
        <authorList>
            <person name="Fracassetti M."/>
        </authorList>
    </citation>
    <scope>NUCLEOTIDE SEQUENCE [LARGE SCALE GENOMIC DNA]</scope>
</reference>
<name>A0AAV2C9Q2_9ROSI</name>
<dbReference type="AlphaFoldDB" id="A0AAV2C9Q2"/>
<accession>A0AAV2C9Q2</accession>
<evidence type="ECO:0000313" key="3">
    <source>
        <dbReference type="Proteomes" id="UP001497516"/>
    </source>
</evidence>
<gene>
    <name evidence="2" type="ORF">LTRI10_LOCUS885</name>
</gene>
<feature type="compositionally biased region" description="Polar residues" evidence="1">
    <location>
        <begin position="119"/>
        <end position="131"/>
    </location>
</feature>
<protein>
    <submittedName>
        <fullName evidence="2">Uncharacterized protein</fullName>
    </submittedName>
</protein>